<dbReference type="Proteomes" id="UP000034004">
    <property type="component" value="Unassembled WGS sequence"/>
</dbReference>
<protein>
    <recommendedName>
        <fullName evidence="1">ChrB C-terminal domain-containing protein</fullName>
    </recommendedName>
</protein>
<sequence length="278" mass="31908">MKTIVTHLSPDLDAIASVWLIKKYFPDWNNAQIKFVPSGTTLDDQLPDSDKNIIHVDTGMGKFDHHQTNDYTSATKLVYKYLVGRDLIEEKEIKSLEKIVEYVNSTDHFAEVFYSEPDADRYDFMIRQLVDGLKVINREESKLIETVFQLLEAVLIVFKNKVNAEEEIKNGFVFQSYLGKSLAIESKNEEAVKLALKKGFALVVRRHPEVGFTRIKTLPDKKFSLKKIYENILKIDKKGSWFFHISEHMLLNGSSGNPKLVPTSLSLNKIIEIVKSIR</sequence>
<comment type="caution">
    <text evidence="2">The sequence shown here is derived from an EMBL/GenBank/DDBJ whole genome shotgun (WGS) entry which is preliminary data.</text>
</comment>
<proteinExistence type="predicted"/>
<dbReference type="InterPro" id="IPR038763">
    <property type="entry name" value="DHH_sf"/>
</dbReference>
<dbReference type="STRING" id="1618484.UR56_C0023G0002"/>
<evidence type="ECO:0000313" key="3">
    <source>
        <dbReference type="Proteomes" id="UP000034004"/>
    </source>
</evidence>
<dbReference type="Pfam" id="PF09828">
    <property type="entry name" value="ChrB_C"/>
    <property type="match status" value="1"/>
</dbReference>
<organism evidence="2 3">
    <name type="scientific">Candidatus Roizmanbacteria bacterium GW2011_GWC2_34_23</name>
    <dbReference type="NCBI Taxonomy" id="1618484"/>
    <lineage>
        <taxon>Bacteria</taxon>
        <taxon>Candidatus Roizmaniibacteriota</taxon>
    </lineage>
</organism>
<evidence type="ECO:0000313" key="2">
    <source>
        <dbReference type="EMBL" id="KKP60462.1"/>
    </source>
</evidence>
<accession>A0A0G0DZ87</accession>
<dbReference type="SUPFAM" id="SSF64182">
    <property type="entry name" value="DHH phosphoesterases"/>
    <property type="match status" value="1"/>
</dbReference>
<dbReference type="AlphaFoldDB" id="A0A0G0DZ87"/>
<reference evidence="2 3" key="1">
    <citation type="journal article" date="2015" name="Nature">
        <title>rRNA introns, odd ribosomes, and small enigmatic genomes across a large radiation of phyla.</title>
        <authorList>
            <person name="Brown C.T."/>
            <person name="Hug L.A."/>
            <person name="Thomas B.C."/>
            <person name="Sharon I."/>
            <person name="Castelle C.J."/>
            <person name="Singh A."/>
            <person name="Wilkins M.J."/>
            <person name="Williams K.H."/>
            <person name="Banfield J.F."/>
        </authorList>
    </citation>
    <scope>NUCLEOTIDE SEQUENCE [LARGE SCALE GENOMIC DNA]</scope>
</reference>
<dbReference type="InterPro" id="IPR018634">
    <property type="entry name" value="ChrB_C"/>
</dbReference>
<evidence type="ECO:0000259" key="1">
    <source>
        <dbReference type="Pfam" id="PF09828"/>
    </source>
</evidence>
<gene>
    <name evidence="2" type="ORF">UR56_C0023G0002</name>
</gene>
<dbReference type="EMBL" id="LBPR01000023">
    <property type="protein sequence ID" value="KKP60462.1"/>
    <property type="molecule type" value="Genomic_DNA"/>
</dbReference>
<feature type="domain" description="ChrB C-terminal" evidence="1">
    <location>
        <begin position="5"/>
        <end position="153"/>
    </location>
</feature>
<name>A0A0G0DZ87_9BACT</name>